<organism evidence="4 5">
    <name type="scientific">Brucella daejeonensis</name>
    <dbReference type="NCBI Taxonomy" id="659015"/>
    <lineage>
        <taxon>Bacteria</taxon>
        <taxon>Pseudomonadati</taxon>
        <taxon>Pseudomonadota</taxon>
        <taxon>Alphaproteobacteria</taxon>
        <taxon>Hyphomicrobiales</taxon>
        <taxon>Brucellaceae</taxon>
        <taxon>Brucella/Ochrobactrum group</taxon>
        <taxon>Brucella</taxon>
    </lineage>
</organism>
<evidence type="ECO:0000256" key="2">
    <source>
        <dbReference type="SAM" id="SignalP"/>
    </source>
</evidence>
<feature type="chain" id="PRO_5031290096" evidence="2">
    <location>
        <begin position="27"/>
        <end position="273"/>
    </location>
</feature>
<protein>
    <submittedName>
        <fullName evidence="4">Polar amino acid transport system substrate-binding protein</fullName>
    </submittedName>
</protein>
<dbReference type="PANTHER" id="PTHR35936">
    <property type="entry name" value="MEMBRANE-BOUND LYTIC MUREIN TRANSGLYCOSYLASE F"/>
    <property type="match status" value="1"/>
</dbReference>
<evidence type="ECO:0000259" key="3">
    <source>
        <dbReference type="SMART" id="SM00062"/>
    </source>
</evidence>
<accession>A0A7W9B0H2</accession>
<reference evidence="4 5" key="1">
    <citation type="submission" date="2020-08" db="EMBL/GenBank/DDBJ databases">
        <title>Genomic Encyclopedia of Type Strains, Phase IV (KMG-IV): sequencing the most valuable type-strain genomes for metagenomic binning, comparative biology and taxonomic classification.</title>
        <authorList>
            <person name="Goeker M."/>
        </authorList>
    </citation>
    <scope>NUCLEOTIDE SEQUENCE [LARGE SCALE GENOMIC DNA]</scope>
    <source>
        <strain evidence="4 5">DSM 26944</strain>
    </source>
</reference>
<evidence type="ECO:0000313" key="4">
    <source>
        <dbReference type="EMBL" id="MBB5703867.1"/>
    </source>
</evidence>
<feature type="domain" description="Solute-binding protein family 3/N-terminal" evidence="3">
    <location>
        <begin position="37"/>
        <end position="262"/>
    </location>
</feature>
<dbReference type="Gene3D" id="3.40.190.10">
    <property type="entry name" value="Periplasmic binding protein-like II"/>
    <property type="match status" value="2"/>
</dbReference>
<evidence type="ECO:0000313" key="5">
    <source>
        <dbReference type="Proteomes" id="UP000555546"/>
    </source>
</evidence>
<dbReference type="EMBL" id="JACIJG010000019">
    <property type="protein sequence ID" value="MBB5703867.1"/>
    <property type="molecule type" value="Genomic_DNA"/>
</dbReference>
<name>A0A7W9B0H2_9HYPH</name>
<comment type="caution">
    <text evidence="4">The sequence shown here is derived from an EMBL/GenBank/DDBJ whole genome shotgun (WGS) entry which is preliminary data.</text>
</comment>
<dbReference type="InterPro" id="IPR001638">
    <property type="entry name" value="Solute-binding_3/MltF_N"/>
</dbReference>
<dbReference type="RefSeq" id="WP_183656341.1">
    <property type="nucleotide sequence ID" value="NZ_JACIJG010000019.1"/>
</dbReference>
<keyword evidence="5" id="KW-1185">Reference proteome</keyword>
<proteinExistence type="predicted"/>
<keyword evidence="1 2" id="KW-0732">Signal</keyword>
<evidence type="ECO:0000256" key="1">
    <source>
        <dbReference type="ARBA" id="ARBA00022729"/>
    </source>
</evidence>
<dbReference type="SUPFAM" id="SSF53850">
    <property type="entry name" value="Periplasmic binding protein-like II"/>
    <property type="match status" value="1"/>
</dbReference>
<dbReference type="PANTHER" id="PTHR35936:SF17">
    <property type="entry name" value="ARGININE-BINDING EXTRACELLULAR PROTEIN ARTP"/>
    <property type="match status" value="1"/>
</dbReference>
<dbReference type="SMART" id="SM00062">
    <property type="entry name" value="PBPb"/>
    <property type="match status" value="1"/>
</dbReference>
<dbReference type="AlphaFoldDB" id="A0A7W9B0H2"/>
<gene>
    <name evidence="4" type="ORF">FHS76_003780</name>
</gene>
<sequence>MSFSSFLKVAGFCLASATLSLSVAQADQLADIKSNGSIHFATEMLYPPFDMLVNGEYQGYCRDLADIVTAELGVKPEYQDLPWTSILPGLEVGKFDMTNAPVTITKERMERYTFTLPIADATMGLVKRTDDDSISKPEDIAGKTAAAQKGSAELDALKAFASKLDNVTIKEYASTEEAYADLAAGRLDVVANGAPLGAYAATQRPEIFSTVNPPFGEKSYYAWAARKGPESEKLVAEINSILVKLQEDGRLATIQKKWFGETVELPKEMPTVQ</sequence>
<feature type="signal peptide" evidence="2">
    <location>
        <begin position="1"/>
        <end position="26"/>
    </location>
</feature>
<dbReference type="Pfam" id="PF00497">
    <property type="entry name" value="SBP_bac_3"/>
    <property type="match status" value="1"/>
</dbReference>
<dbReference type="Proteomes" id="UP000555546">
    <property type="component" value="Unassembled WGS sequence"/>
</dbReference>